<dbReference type="InterPro" id="IPR006685">
    <property type="entry name" value="MscS_channel_2nd"/>
</dbReference>
<feature type="domain" description="Mechanosensitive ion channel MscS" evidence="10">
    <location>
        <begin position="161"/>
        <end position="225"/>
    </location>
</feature>
<evidence type="ECO:0000256" key="3">
    <source>
        <dbReference type="ARBA" id="ARBA00022475"/>
    </source>
</evidence>
<keyword evidence="4 8" id="KW-0812">Transmembrane</keyword>
<name>A0ABW9GZI5_9FIRM</name>
<comment type="caution">
    <text evidence="12">The sequence shown here is derived from an EMBL/GenBank/DDBJ whole genome shotgun (WGS) entry which is preliminary data.</text>
</comment>
<evidence type="ECO:0000259" key="10">
    <source>
        <dbReference type="Pfam" id="PF00924"/>
    </source>
</evidence>
<feature type="transmembrane region" description="Helical" evidence="8">
    <location>
        <begin position="119"/>
        <end position="138"/>
    </location>
</feature>
<dbReference type="InterPro" id="IPR045276">
    <property type="entry name" value="YbiO_bact"/>
</dbReference>
<dbReference type="RefSeq" id="WP_408977596.1">
    <property type="nucleotide sequence ID" value="NZ_JBJUVG010000008.1"/>
</dbReference>
<dbReference type="InterPro" id="IPR011014">
    <property type="entry name" value="MscS_channel_TM-2"/>
</dbReference>
<comment type="similarity">
    <text evidence="2">Belongs to the MscS (TC 1.A.23) family.</text>
</comment>
<dbReference type="Gene3D" id="1.10.287.1260">
    <property type="match status" value="1"/>
</dbReference>
<dbReference type="PANTHER" id="PTHR30460">
    <property type="entry name" value="MODERATE CONDUCTANCE MECHANOSENSITIVE CHANNEL YBIO"/>
    <property type="match status" value="1"/>
</dbReference>
<dbReference type="SUPFAM" id="SSF50182">
    <property type="entry name" value="Sm-like ribonucleoproteins"/>
    <property type="match status" value="1"/>
</dbReference>
<dbReference type="InterPro" id="IPR023408">
    <property type="entry name" value="MscS_beta-dom_sf"/>
</dbReference>
<dbReference type="SUPFAM" id="SSF82689">
    <property type="entry name" value="Mechanosensitive channel protein MscS (YggB), C-terminal domain"/>
    <property type="match status" value="1"/>
</dbReference>
<dbReference type="InterPro" id="IPR049142">
    <property type="entry name" value="MS_channel_1st"/>
</dbReference>
<protein>
    <submittedName>
        <fullName evidence="12">Mechanosensitive ion channel family protein</fullName>
    </submittedName>
</protein>
<keyword evidence="6 8" id="KW-0472">Membrane</keyword>
<keyword evidence="3" id="KW-1003">Cell membrane</keyword>
<evidence type="ECO:0000256" key="2">
    <source>
        <dbReference type="ARBA" id="ARBA00008017"/>
    </source>
</evidence>
<feature type="region of interest" description="Disordered" evidence="7">
    <location>
        <begin position="329"/>
        <end position="349"/>
    </location>
</feature>
<evidence type="ECO:0000256" key="1">
    <source>
        <dbReference type="ARBA" id="ARBA00004651"/>
    </source>
</evidence>
<dbReference type="InterPro" id="IPR011066">
    <property type="entry name" value="MscS_channel_C_sf"/>
</dbReference>
<reference evidence="12 13" key="1">
    <citation type="journal article" date="2016" name="Int. J. Syst. Evol. Microbiol.">
        <title>Peptococcus simiae sp. nov., isolated from rhesus macaque faeces and emended description of the genus Peptococcus.</title>
        <authorList>
            <person name="Shkoporov A.N."/>
            <person name="Efimov B.A."/>
            <person name="Kondova I."/>
            <person name="Ouwerling B."/>
            <person name="Chaplin A.V."/>
            <person name="Shcherbakova V.A."/>
            <person name="Langermans J.A.M."/>
        </authorList>
    </citation>
    <scope>NUCLEOTIDE SEQUENCE [LARGE SCALE GENOMIC DNA]</scope>
    <source>
        <strain evidence="12 13">M108</strain>
    </source>
</reference>
<evidence type="ECO:0000256" key="6">
    <source>
        <dbReference type="ARBA" id="ARBA00023136"/>
    </source>
</evidence>
<organism evidence="12 13">
    <name type="scientific">Peptococcus simiae</name>
    <dbReference type="NCBI Taxonomy" id="1643805"/>
    <lineage>
        <taxon>Bacteria</taxon>
        <taxon>Bacillati</taxon>
        <taxon>Bacillota</taxon>
        <taxon>Clostridia</taxon>
        <taxon>Eubacteriales</taxon>
        <taxon>Peptococcaceae</taxon>
        <taxon>Peptococcus</taxon>
    </lineage>
</organism>
<accession>A0ABW9GZI5</accession>
<evidence type="ECO:0000313" key="12">
    <source>
        <dbReference type="EMBL" id="MFM9413983.1"/>
    </source>
</evidence>
<dbReference type="Pfam" id="PF21088">
    <property type="entry name" value="MS_channel_1st"/>
    <property type="match status" value="1"/>
</dbReference>
<evidence type="ECO:0000256" key="7">
    <source>
        <dbReference type="SAM" id="MobiDB-lite"/>
    </source>
</evidence>
<feature type="domain" description="Mechanosensitive ion channel transmembrane helices 2/3" evidence="11">
    <location>
        <begin position="119"/>
        <end position="159"/>
    </location>
</feature>
<evidence type="ECO:0000256" key="5">
    <source>
        <dbReference type="ARBA" id="ARBA00022989"/>
    </source>
</evidence>
<proteinExistence type="inferred from homology"/>
<dbReference type="PANTHER" id="PTHR30460:SF0">
    <property type="entry name" value="MODERATE CONDUCTANCE MECHANOSENSITIVE CHANNEL YBIO"/>
    <property type="match status" value="1"/>
</dbReference>
<dbReference type="Gene3D" id="2.30.30.60">
    <property type="match status" value="1"/>
</dbReference>
<feature type="signal peptide" evidence="9">
    <location>
        <begin position="1"/>
        <end position="22"/>
    </location>
</feature>
<evidence type="ECO:0000256" key="4">
    <source>
        <dbReference type="ARBA" id="ARBA00022692"/>
    </source>
</evidence>
<gene>
    <name evidence="12" type="ORF">ACKQTC_06355</name>
</gene>
<keyword evidence="9" id="KW-0732">Signal</keyword>
<evidence type="ECO:0000259" key="11">
    <source>
        <dbReference type="Pfam" id="PF21088"/>
    </source>
</evidence>
<evidence type="ECO:0000256" key="8">
    <source>
        <dbReference type="SAM" id="Phobius"/>
    </source>
</evidence>
<keyword evidence="13" id="KW-1185">Reference proteome</keyword>
<dbReference type="InterPro" id="IPR010920">
    <property type="entry name" value="LSM_dom_sf"/>
</dbReference>
<dbReference type="Proteomes" id="UP001631949">
    <property type="component" value="Unassembled WGS sequence"/>
</dbReference>
<comment type="subcellular location">
    <subcellularLocation>
        <location evidence="1">Cell membrane</location>
        <topology evidence="1">Multi-pass membrane protein</topology>
    </subcellularLocation>
</comment>
<keyword evidence="5 8" id="KW-1133">Transmembrane helix</keyword>
<dbReference type="SUPFAM" id="SSF82861">
    <property type="entry name" value="Mechanosensitive channel protein MscS (YggB), transmembrane region"/>
    <property type="match status" value="1"/>
</dbReference>
<feature type="transmembrane region" description="Helical" evidence="8">
    <location>
        <begin position="70"/>
        <end position="90"/>
    </location>
</feature>
<feature type="chain" id="PRO_5045460196" evidence="9">
    <location>
        <begin position="23"/>
        <end position="349"/>
    </location>
</feature>
<sequence length="349" mass="38335">MQTKLWMAGLATFLASSRPAFAADSSEVAEAKEVAKEAASAGADAAVDQLNFVAQFFTADRLGAYALNGIRIFILLLVVFVIWRIGRFFIRRIMRQQRRGASAAGGVQLTTAGHLIESIFNYFMIFISIMGILSIIGFDIRGLVASAGLAGVLIAFVSQSIIKDWVSGLFTLIERNYDVGDRILAAGHEGEVLSIGMRSTVLRTDYGETVYIPNGLIDVVVNFSKYPNIVFLDVPVSCNYRNAEVRAALEAVCETFNAYVQPNENLYSPAEVLDIAAFEPGRALWRLTFASGNLSHWTHGRQLRVMIKDEFDRRGLTLAYDQMVIREATGPNTDAGADREKAKVGQSQD</sequence>
<evidence type="ECO:0000313" key="13">
    <source>
        <dbReference type="Proteomes" id="UP001631949"/>
    </source>
</evidence>
<evidence type="ECO:0000256" key="9">
    <source>
        <dbReference type="SAM" id="SignalP"/>
    </source>
</evidence>
<dbReference type="EMBL" id="JBJUVG010000008">
    <property type="protein sequence ID" value="MFM9413983.1"/>
    <property type="molecule type" value="Genomic_DNA"/>
</dbReference>
<dbReference type="Gene3D" id="3.30.70.100">
    <property type="match status" value="1"/>
</dbReference>
<dbReference type="Pfam" id="PF00924">
    <property type="entry name" value="MS_channel_2nd"/>
    <property type="match status" value="1"/>
</dbReference>